<dbReference type="Pfam" id="PF08388">
    <property type="entry name" value="GIIM"/>
    <property type="match status" value="1"/>
</dbReference>
<comment type="caution">
    <text evidence="2">The sequence shown here is derived from an EMBL/GenBank/DDBJ whole genome shotgun (WGS) entry which is preliminary data.</text>
</comment>
<dbReference type="SUPFAM" id="SSF56672">
    <property type="entry name" value="DNA/RNA polymerases"/>
    <property type="match status" value="1"/>
</dbReference>
<dbReference type="Proteomes" id="UP000620559">
    <property type="component" value="Unassembled WGS sequence"/>
</dbReference>
<sequence>MLRPQDDADLALRKVREFLGQKGMNVSEAKTKLTASTDGFEFLGWRFYVQQNGKFRSIPSADNFKAFRKKVKKIVKCSNYGAKVKAKKLAPIVRGWRQYHKYCKLDGSRFSLYHLQHRTFKVFNKEKKQDRYSSKKLLDKAFPSIPYSENRHIMVKGNKSPFDGNLVYWSKRKSKLYHDLTSKLLIKQSHTCGHCGLKFIDDESIHLHHIDGNHNNWKHKNLTVVHQSCHQYIHMSKKGEKD</sequence>
<dbReference type="GO" id="GO:0004519">
    <property type="term" value="F:endonuclease activity"/>
    <property type="evidence" value="ECO:0007669"/>
    <property type="project" value="UniProtKB-KW"/>
</dbReference>
<feature type="domain" description="C2H2-type" evidence="1">
    <location>
        <begin position="192"/>
        <end position="214"/>
    </location>
</feature>
<dbReference type="CDD" id="cd00085">
    <property type="entry name" value="HNHc"/>
    <property type="match status" value="1"/>
</dbReference>
<protein>
    <submittedName>
        <fullName evidence="2">HNH endonuclease</fullName>
    </submittedName>
</protein>
<keyword evidence="2" id="KW-0378">Hydrolase</keyword>
<dbReference type="PROSITE" id="PS00028">
    <property type="entry name" value="ZINC_FINGER_C2H2_1"/>
    <property type="match status" value="1"/>
</dbReference>
<dbReference type="AlphaFoldDB" id="A0A8J7K854"/>
<evidence type="ECO:0000313" key="2">
    <source>
        <dbReference type="EMBL" id="MBE9216687.1"/>
    </source>
</evidence>
<dbReference type="InterPro" id="IPR003615">
    <property type="entry name" value="HNH_nuc"/>
</dbReference>
<gene>
    <name evidence="2" type="ORF">IQ247_29185</name>
</gene>
<dbReference type="SMART" id="SM00507">
    <property type="entry name" value="HNHc"/>
    <property type="match status" value="1"/>
</dbReference>
<name>A0A8J7K854_9CYAN</name>
<proteinExistence type="predicted"/>
<keyword evidence="2" id="KW-0540">Nuclease</keyword>
<keyword evidence="3" id="KW-1185">Reference proteome</keyword>
<organism evidence="2 3">
    <name type="scientific">Plectonema cf. radiosum LEGE 06105</name>
    <dbReference type="NCBI Taxonomy" id="945769"/>
    <lineage>
        <taxon>Bacteria</taxon>
        <taxon>Bacillati</taxon>
        <taxon>Cyanobacteriota</taxon>
        <taxon>Cyanophyceae</taxon>
        <taxon>Oscillatoriophycideae</taxon>
        <taxon>Oscillatoriales</taxon>
        <taxon>Microcoleaceae</taxon>
        <taxon>Plectonema</taxon>
    </lineage>
</organism>
<evidence type="ECO:0000313" key="3">
    <source>
        <dbReference type="Proteomes" id="UP000620559"/>
    </source>
</evidence>
<dbReference type="EMBL" id="JADEWL010000193">
    <property type="protein sequence ID" value="MBE9216687.1"/>
    <property type="molecule type" value="Genomic_DNA"/>
</dbReference>
<accession>A0A8J7K854</accession>
<reference evidence="2" key="1">
    <citation type="submission" date="2020-10" db="EMBL/GenBank/DDBJ databases">
        <authorList>
            <person name="Castelo-Branco R."/>
            <person name="Eusebio N."/>
            <person name="Adriana R."/>
            <person name="Vieira A."/>
            <person name="Brugerolle De Fraissinette N."/>
            <person name="Rezende De Castro R."/>
            <person name="Schneider M.P."/>
            <person name="Vasconcelos V."/>
            <person name="Leao P.N."/>
        </authorList>
    </citation>
    <scope>NUCLEOTIDE SEQUENCE</scope>
    <source>
        <strain evidence="2">LEGE 06105</strain>
    </source>
</reference>
<keyword evidence="2" id="KW-0255">Endonuclease</keyword>
<dbReference type="InterPro" id="IPR013597">
    <property type="entry name" value="Mat_intron_G2"/>
</dbReference>
<dbReference type="InterPro" id="IPR013087">
    <property type="entry name" value="Znf_C2H2_type"/>
</dbReference>
<evidence type="ECO:0000259" key="1">
    <source>
        <dbReference type="PROSITE" id="PS00028"/>
    </source>
</evidence>
<dbReference type="InterPro" id="IPR043502">
    <property type="entry name" value="DNA/RNA_pol_sf"/>
</dbReference>